<protein>
    <submittedName>
        <fullName evidence="5">AraC family transcriptional regulator</fullName>
    </submittedName>
</protein>
<dbReference type="PROSITE" id="PS01124">
    <property type="entry name" value="HTH_ARAC_FAMILY_2"/>
    <property type="match status" value="1"/>
</dbReference>
<keyword evidence="3" id="KW-0804">Transcription</keyword>
<dbReference type="GO" id="GO:0043565">
    <property type="term" value="F:sequence-specific DNA binding"/>
    <property type="evidence" value="ECO:0007669"/>
    <property type="project" value="InterPro"/>
</dbReference>
<dbReference type="RefSeq" id="WP_271713015.1">
    <property type="nucleotide sequence ID" value="NZ_AP024169.1"/>
</dbReference>
<evidence type="ECO:0000256" key="1">
    <source>
        <dbReference type="ARBA" id="ARBA00023015"/>
    </source>
</evidence>
<reference evidence="5 6" key="1">
    <citation type="submission" date="2020-11" db="EMBL/GenBank/DDBJ databases">
        <title>Draft genome sequencing of a Lachnospiraceae strain isolated from anoxic soil subjected to BSD treatment.</title>
        <authorList>
            <person name="Uek A."/>
            <person name="Tonouchi A."/>
        </authorList>
    </citation>
    <scope>NUCLEOTIDE SEQUENCE [LARGE SCALE GENOMIC DNA]</scope>
    <source>
        <strain evidence="5 6">TB5</strain>
    </source>
</reference>
<organism evidence="5 6">
    <name type="scientific">Anaeromicropila herbilytica</name>
    <dbReference type="NCBI Taxonomy" id="2785025"/>
    <lineage>
        <taxon>Bacteria</taxon>
        <taxon>Bacillati</taxon>
        <taxon>Bacillota</taxon>
        <taxon>Clostridia</taxon>
        <taxon>Lachnospirales</taxon>
        <taxon>Lachnospiraceae</taxon>
        <taxon>Anaeromicropila</taxon>
    </lineage>
</organism>
<dbReference type="Proteomes" id="UP000595897">
    <property type="component" value="Chromosome"/>
</dbReference>
<dbReference type="Pfam" id="PF06445">
    <property type="entry name" value="GyrI-like"/>
    <property type="match status" value="1"/>
</dbReference>
<dbReference type="InterPro" id="IPR020449">
    <property type="entry name" value="Tscrpt_reg_AraC-type_HTH"/>
</dbReference>
<evidence type="ECO:0000259" key="4">
    <source>
        <dbReference type="PROSITE" id="PS01124"/>
    </source>
</evidence>
<dbReference type="Gene3D" id="3.20.80.10">
    <property type="entry name" value="Regulatory factor, effector binding domain"/>
    <property type="match status" value="1"/>
</dbReference>
<dbReference type="InterPro" id="IPR009057">
    <property type="entry name" value="Homeodomain-like_sf"/>
</dbReference>
<dbReference type="KEGG" id="ahb:bsdtb5_32220"/>
<dbReference type="GO" id="GO:0003700">
    <property type="term" value="F:DNA-binding transcription factor activity"/>
    <property type="evidence" value="ECO:0007669"/>
    <property type="project" value="InterPro"/>
</dbReference>
<dbReference type="InterPro" id="IPR018062">
    <property type="entry name" value="HTH_AraC-typ_CS"/>
</dbReference>
<feature type="domain" description="HTH araC/xylS-type" evidence="4">
    <location>
        <begin position="9"/>
        <end position="107"/>
    </location>
</feature>
<dbReference type="PRINTS" id="PR00032">
    <property type="entry name" value="HTHARAC"/>
</dbReference>
<dbReference type="Pfam" id="PF12833">
    <property type="entry name" value="HTH_18"/>
    <property type="match status" value="1"/>
</dbReference>
<name>A0A7R7IDU7_9FIRM</name>
<dbReference type="InterPro" id="IPR010499">
    <property type="entry name" value="AraC_E-bd"/>
</dbReference>
<sequence>MNYYYDNIFKAIQYIENNLMNDLNLTDIISCTGFSKYHFARIFKAISGYTINDYIRKRRMTEATRLLTNSNMRILDIAISYGYNSQEAFTRAFKEVYDVTPRYYREHKLCYDNLGQLILSEELLDAKTNSDYIEPIIVEKDSFYLVGIEYQGQNRHGEIPKLWNELDRYIDDIGSMINKDSCYGLERYMDYTEEEHAKDDWSFRYLAGVELLQCDEKSLRSIINCQQTSLEQDGKVDNKTEFLMKRKIIKIQKSKYAVFPIQSVIENVPNTIGKIYSMYLPKTGLKIKGDYDFEFYDNSFRPNEYDSYLYLYIPIED</sequence>
<keyword evidence="6" id="KW-1185">Reference proteome</keyword>
<dbReference type="InterPro" id="IPR011256">
    <property type="entry name" value="Reg_factor_effector_dom_sf"/>
</dbReference>
<proteinExistence type="predicted"/>
<evidence type="ECO:0000256" key="2">
    <source>
        <dbReference type="ARBA" id="ARBA00023125"/>
    </source>
</evidence>
<dbReference type="InterPro" id="IPR018060">
    <property type="entry name" value="HTH_AraC"/>
</dbReference>
<gene>
    <name evidence="5" type="ORF">bsdtb5_32220</name>
</gene>
<dbReference type="InterPro" id="IPR050959">
    <property type="entry name" value="MarA-like"/>
</dbReference>
<keyword evidence="2" id="KW-0238">DNA-binding</keyword>
<dbReference type="Gene3D" id="1.10.10.60">
    <property type="entry name" value="Homeodomain-like"/>
    <property type="match status" value="2"/>
</dbReference>
<dbReference type="SMART" id="SM00342">
    <property type="entry name" value="HTH_ARAC"/>
    <property type="match status" value="1"/>
</dbReference>
<accession>A0A7R7IDU7</accession>
<keyword evidence="1" id="KW-0805">Transcription regulation</keyword>
<evidence type="ECO:0000313" key="5">
    <source>
        <dbReference type="EMBL" id="BCN31927.1"/>
    </source>
</evidence>
<dbReference type="PROSITE" id="PS00041">
    <property type="entry name" value="HTH_ARAC_FAMILY_1"/>
    <property type="match status" value="1"/>
</dbReference>
<dbReference type="PANTHER" id="PTHR47504:SF5">
    <property type="entry name" value="RIGHT ORIGIN-BINDING PROTEIN"/>
    <property type="match status" value="1"/>
</dbReference>
<evidence type="ECO:0000256" key="3">
    <source>
        <dbReference type="ARBA" id="ARBA00023163"/>
    </source>
</evidence>
<evidence type="ECO:0000313" key="6">
    <source>
        <dbReference type="Proteomes" id="UP000595897"/>
    </source>
</evidence>
<dbReference type="AlphaFoldDB" id="A0A7R7IDU7"/>
<dbReference type="SUPFAM" id="SSF55136">
    <property type="entry name" value="Probable bacterial effector-binding domain"/>
    <property type="match status" value="1"/>
</dbReference>
<dbReference type="EMBL" id="AP024169">
    <property type="protein sequence ID" value="BCN31927.1"/>
    <property type="molecule type" value="Genomic_DNA"/>
</dbReference>
<dbReference type="SMART" id="SM00871">
    <property type="entry name" value="AraC_E_bind"/>
    <property type="match status" value="1"/>
</dbReference>
<dbReference type="SUPFAM" id="SSF46689">
    <property type="entry name" value="Homeodomain-like"/>
    <property type="match status" value="2"/>
</dbReference>
<dbReference type="PANTHER" id="PTHR47504">
    <property type="entry name" value="RIGHT ORIGIN-BINDING PROTEIN"/>
    <property type="match status" value="1"/>
</dbReference>
<dbReference type="InterPro" id="IPR029442">
    <property type="entry name" value="GyrI-like"/>
</dbReference>